<protein>
    <recommendedName>
        <fullName evidence="4">Exosporium leader peptide</fullName>
    </recommendedName>
</protein>
<sequence length="92" mass="9341">MNEFLSSVALNPSLIGPTLPPIPPFTLPTGSTGFTGPTGAVGATGPTEVPSSTIFVANRNSNNVSVINTNTNSVIATIPVGLYPFGIDVLID</sequence>
<dbReference type="Proteomes" id="UP000220032">
    <property type="component" value="Unassembled WGS sequence"/>
</dbReference>
<dbReference type="NCBIfam" id="TIGR03720">
    <property type="entry name" value="exospor_lead"/>
    <property type="match status" value="1"/>
</dbReference>
<dbReference type="AlphaFoldDB" id="A0A1D3NEA2"/>
<dbReference type="SUPFAM" id="SSF50974">
    <property type="entry name" value="Nitrous oxide reductase, N-terminal domain"/>
    <property type="match status" value="1"/>
</dbReference>
<accession>A0A1D3NEA2</accession>
<dbReference type="InterPro" id="IPR015943">
    <property type="entry name" value="WD40/YVTN_repeat-like_dom_sf"/>
</dbReference>
<organism evidence="2 3">
    <name type="scientific">Bacillus cereus</name>
    <dbReference type="NCBI Taxonomy" id="1396"/>
    <lineage>
        <taxon>Bacteria</taxon>
        <taxon>Bacillati</taxon>
        <taxon>Bacillota</taxon>
        <taxon>Bacilli</taxon>
        <taxon>Bacillales</taxon>
        <taxon>Bacillaceae</taxon>
        <taxon>Bacillus</taxon>
        <taxon>Bacillus cereus group</taxon>
    </lineage>
</organism>
<dbReference type="InterPro" id="IPR011045">
    <property type="entry name" value="N2O_reductase_N"/>
</dbReference>
<evidence type="ECO:0000256" key="1">
    <source>
        <dbReference type="SAM" id="MobiDB-lite"/>
    </source>
</evidence>
<proteinExistence type="predicted"/>
<evidence type="ECO:0000313" key="3">
    <source>
        <dbReference type="Proteomes" id="UP000220032"/>
    </source>
</evidence>
<reference evidence="2 3" key="1">
    <citation type="submission" date="2017-09" db="EMBL/GenBank/DDBJ databases">
        <title>Large-scale bioinformatics analysis of Bacillus genomes uncovers conserved roles of natural products in bacterial physiology.</title>
        <authorList>
            <consortium name="Agbiome Team Llc"/>
            <person name="Bleich R.M."/>
            <person name="Grubbs K.J."/>
            <person name="Santa Maria K.C."/>
            <person name="Allen S.E."/>
            <person name="Farag S."/>
            <person name="Shank E.A."/>
            <person name="Bowers A."/>
        </authorList>
    </citation>
    <scope>NUCLEOTIDE SEQUENCE [LARGE SCALE GENOMIC DNA]</scope>
    <source>
        <strain evidence="2 3">AFS022681</strain>
    </source>
</reference>
<name>A0A1D3NEA2_BACCE</name>
<dbReference type="InterPro" id="IPR021201">
    <property type="entry name" value="Leader_pep_exosporium"/>
</dbReference>
<comment type="caution">
    <text evidence="2">The sequence shown here is derived from an EMBL/GenBank/DDBJ whole genome shotgun (WGS) entry which is preliminary data.</text>
</comment>
<dbReference type="InterPro" id="IPR011964">
    <property type="entry name" value="YVTN_b-propeller_repeat"/>
</dbReference>
<dbReference type="Gene3D" id="2.130.10.10">
    <property type="entry name" value="YVTN repeat-like/Quinoprotein amine dehydrogenase"/>
    <property type="match status" value="1"/>
</dbReference>
<dbReference type="RefSeq" id="WP_088096479.1">
    <property type="nucleotide sequence ID" value="NZ_FMJG01000025.1"/>
</dbReference>
<feature type="compositionally biased region" description="Low complexity" evidence="1">
    <location>
        <begin position="27"/>
        <end position="45"/>
    </location>
</feature>
<dbReference type="NCBIfam" id="TIGR02276">
    <property type="entry name" value="beta_rpt_yvtn"/>
    <property type="match status" value="1"/>
</dbReference>
<evidence type="ECO:0008006" key="4">
    <source>
        <dbReference type="Google" id="ProtNLM"/>
    </source>
</evidence>
<feature type="region of interest" description="Disordered" evidence="1">
    <location>
        <begin position="26"/>
        <end position="45"/>
    </location>
</feature>
<dbReference type="EMBL" id="NTRR01000016">
    <property type="protein sequence ID" value="PFE15590.1"/>
    <property type="molecule type" value="Genomic_DNA"/>
</dbReference>
<gene>
    <name evidence="2" type="ORF">CN307_10820</name>
</gene>
<evidence type="ECO:0000313" key="2">
    <source>
        <dbReference type="EMBL" id="PFE15590.1"/>
    </source>
</evidence>